<proteinExistence type="predicted"/>
<keyword evidence="2" id="KW-0812">Transmembrane</keyword>
<accession>A0A8H4VUE4</accession>
<dbReference type="EMBL" id="JAACJL010000002">
    <property type="protein sequence ID" value="KAF4622602.1"/>
    <property type="molecule type" value="Genomic_DNA"/>
</dbReference>
<gene>
    <name evidence="3" type="ORF">D9613_009001</name>
</gene>
<evidence type="ECO:0000313" key="4">
    <source>
        <dbReference type="Proteomes" id="UP000521872"/>
    </source>
</evidence>
<keyword evidence="4" id="KW-1185">Reference proteome</keyword>
<keyword evidence="2" id="KW-1133">Transmembrane helix</keyword>
<comment type="caution">
    <text evidence="3">The sequence shown here is derived from an EMBL/GenBank/DDBJ whole genome shotgun (WGS) entry which is preliminary data.</text>
</comment>
<dbReference type="Proteomes" id="UP000521872">
    <property type="component" value="Unassembled WGS sequence"/>
</dbReference>
<evidence type="ECO:0000256" key="2">
    <source>
        <dbReference type="SAM" id="Phobius"/>
    </source>
</evidence>
<sequence>MPPHAVPPAAGQLMVHARAPQGGAIETSSFESSSSLSFSFTFSPPTTATFVPLSSTTDTFRQSFSQSSSFFSAGPPSITSAGSSSSSSFTPPSTFRLPSSTFITTTGPPSISTAGPSTETDEPRITFGESSNRGGPVAAAVGAIIGFLSVLFVVICVILCRRRRRRKRAKAARLKVEKPFGTEAGFHLAVDTSCMSSSAVQPYTATPSELAPLAPVSSASKGSPISPGNTPVSSTTDSSTLTVYPTLPGSTGVGMSQQDLVAHLNMLRTQILQVEELARVNGVATSVHDSSEPPPEYAAAATSNTTDTHPTSLYPAEKTRH</sequence>
<evidence type="ECO:0000256" key="1">
    <source>
        <dbReference type="SAM" id="MobiDB-lite"/>
    </source>
</evidence>
<keyword evidence="2" id="KW-0472">Membrane</keyword>
<dbReference type="AlphaFoldDB" id="A0A8H4VUE4"/>
<feature type="transmembrane region" description="Helical" evidence="2">
    <location>
        <begin position="137"/>
        <end position="160"/>
    </location>
</feature>
<organism evidence="3 4">
    <name type="scientific">Agrocybe pediades</name>
    <dbReference type="NCBI Taxonomy" id="84607"/>
    <lineage>
        <taxon>Eukaryota</taxon>
        <taxon>Fungi</taxon>
        <taxon>Dikarya</taxon>
        <taxon>Basidiomycota</taxon>
        <taxon>Agaricomycotina</taxon>
        <taxon>Agaricomycetes</taxon>
        <taxon>Agaricomycetidae</taxon>
        <taxon>Agaricales</taxon>
        <taxon>Agaricineae</taxon>
        <taxon>Strophariaceae</taxon>
        <taxon>Agrocybe</taxon>
    </lineage>
</organism>
<feature type="region of interest" description="Disordered" evidence="1">
    <location>
        <begin position="214"/>
        <end position="241"/>
    </location>
</feature>
<protein>
    <submittedName>
        <fullName evidence="3">Uncharacterized protein</fullName>
    </submittedName>
</protein>
<feature type="region of interest" description="Disordered" evidence="1">
    <location>
        <begin position="285"/>
        <end position="321"/>
    </location>
</feature>
<name>A0A8H4VUE4_9AGAR</name>
<evidence type="ECO:0000313" key="3">
    <source>
        <dbReference type="EMBL" id="KAF4622602.1"/>
    </source>
</evidence>
<reference evidence="3 4" key="1">
    <citation type="submission" date="2019-12" db="EMBL/GenBank/DDBJ databases">
        <authorList>
            <person name="Floudas D."/>
            <person name="Bentzer J."/>
            <person name="Ahren D."/>
            <person name="Johansson T."/>
            <person name="Persson P."/>
            <person name="Tunlid A."/>
        </authorList>
    </citation>
    <scope>NUCLEOTIDE SEQUENCE [LARGE SCALE GENOMIC DNA]</scope>
    <source>
        <strain evidence="3 4">CBS 102.39</strain>
    </source>
</reference>
<feature type="compositionally biased region" description="Polar residues" evidence="1">
    <location>
        <begin position="302"/>
        <end position="311"/>
    </location>
</feature>
<feature type="compositionally biased region" description="Polar residues" evidence="1">
    <location>
        <begin position="217"/>
        <end position="232"/>
    </location>
</feature>